<comment type="caution">
    <text evidence="2">The sequence shown here is derived from an EMBL/GenBank/DDBJ whole genome shotgun (WGS) entry which is preliminary data.</text>
</comment>
<keyword evidence="3" id="KW-1185">Reference proteome</keyword>
<accession>A0ABS5ZME3</accession>
<sequence length="194" mass="22065">MLEKFLVENPESTYKLGLLADAMPDKVMDVTELDRPISFTQETRNEMPPLSDESRGRLAEKGYPESVLDCINSEAEASIYEDANLESTTINGKDALIRTDIDYNQNDLFGSTNLERMKEGKAPLDVNNKPIELHHIGQKQDSSLAELKINEHRGVGNDNILHNKLKETEINREDFGRERAEYWKARAEKIQSNS</sequence>
<evidence type="ECO:0000313" key="3">
    <source>
        <dbReference type="Proteomes" id="UP001197028"/>
    </source>
</evidence>
<dbReference type="EMBL" id="JABELD010000017">
    <property type="protein sequence ID" value="MBU2737685.1"/>
    <property type="molecule type" value="Genomic_DNA"/>
</dbReference>
<name>A0ABS5ZME3_9PROT</name>
<evidence type="ECO:0000313" key="2">
    <source>
        <dbReference type="EMBL" id="MBU2737685.1"/>
    </source>
</evidence>
<organism evidence="2 3">
    <name type="scientific">Acidithiobacillus concretivorus</name>
    <dbReference type="NCBI Taxonomy" id="3063952"/>
    <lineage>
        <taxon>Bacteria</taxon>
        <taxon>Pseudomonadati</taxon>
        <taxon>Pseudomonadota</taxon>
        <taxon>Acidithiobacillia</taxon>
        <taxon>Acidithiobacillales</taxon>
        <taxon>Acidithiobacillaceae</taxon>
        <taxon>Acidithiobacillus</taxon>
    </lineage>
</organism>
<feature type="domain" description="LHH" evidence="1">
    <location>
        <begin position="112"/>
        <end position="188"/>
    </location>
</feature>
<reference evidence="2 3" key="1">
    <citation type="journal article" date="2021" name="ISME J.">
        <title>Genomic evolution of the class Acidithiobacillia: deep-branching Proteobacteria living in extreme acidic conditions.</title>
        <authorList>
            <person name="Moya-Beltran A."/>
            <person name="Beard S."/>
            <person name="Rojas-Villalobos C."/>
            <person name="Issotta F."/>
            <person name="Gallardo Y."/>
            <person name="Ulloa R."/>
            <person name="Giaveno A."/>
            <person name="Degli Esposti M."/>
            <person name="Johnson D.B."/>
            <person name="Quatrini R."/>
        </authorList>
    </citation>
    <scope>NUCLEOTIDE SEQUENCE [LARGE SCALE GENOMIC DNA]</scope>
    <source>
        <strain evidence="2 3">ATCC 19703</strain>
    </source>
</reference>
<dbReference type="Proteomes" id="UP001197028">
    <property type="component" value="Unassembled WGS sequence"/>
</dbReference>
<gene>
    <name evidence="2" type="ORF">HJG40_02450</name>
</gene>
<dbReference type="Pfam" id="PF14411">
    <property type="entry name" value="LHH"/>
    <property type="match status" value="1"/>
</dbReference>
<proteinExistence type="predicted"/>
<protein>
    <recommendedName>
        <fullName evidence="1">LHH domain-containing protein</fullName>
    </recommendedName>
</protein>
<evidence type="ECO:0000259" key="1">
    <source>
        <dbReference type="Pfam" id="PF14411"/>
    </source>
</evidence>
<dbReference type="InterPro" id="IPR026834">
    <property type="entry name" value="LHH"/>
</dbReference>